<dbReference type="eggNOG" id="KOG2787">
    <property type="taxonomic scope" value="Eukaryota"/>
</dbReference>
<reference evidence="4" key="2">
    <citation type="submission" date="2015-06" db="UniProtKB">
        <authorList>
            <consortium name="EnsemblMetazoa"/>
        </authorList>
    </citation>
    <scope>IDENTIFICATION</scope>
</reference>
<keyword evidence="5" id="KW-1185">Reference proteome</keyword>
<evidence type="ECO:0000256" key="1">
    <source>
        <dbReference type="ARBA" id="ARBA00007179"/>
    </source>
</evidence>
<dbReference type="GO" id="GO:0046872">
    <property type="term" value="F:metal ion binding"/>
    <property type="evidence" value="ECO:0007669"/>
    <property type="project" value="UniProtKB-KW"/>
</dbReference>
<dbReference type="PANTHER" id="PTHR12736">
    <property type="entry name" value="LANC-LIKE PROTEIN"/>
    <property type="match status" value="1"/>
</dbReference>
<dbReference type="PANTHER" id="PTHR12736:SF7">
    <property type="entry name" value="LANC-LIKE PROTEIN 3"/>
    <property type="match status" value="1"/>
</dbReference>
<dbReference type="CDD" id="cd04794">
    <property type="entry name" value="euk_LANCL"/>
    <property type="match status" value="1"/>
</dbReference>
<sequence>MSAGHRRVRYFINNLPDYCDNVNYGEGTCDFNASLRSNTNTPTAVETTTATAISTASISEDSVLTSVNNENQKTDTGSITQPHSGFASDTNVTKTIHSSTLAPIDSPLDTDNSNTVSMDGPKNTNLQSNVIIDSCLIKKRIIHLVNLIVEKQKCTSEEADCDGGLYVGISGIAYMFNYLASATGDLFNSMERDFFTKQALRYLGPTIDYANSLEKNDRLSSVAYLLGFAGTFVAASLIYHNINDTVNRDFYINKYSQISSKCLPIHYLTKGSDELLVGRAGYICGATILNKSFKDNKVIPEGVLLALALSSIKSGREYSVRKGLKNICPLMYCYYGTDYLGAAHGLAGILQALLAVPGIFNPKLDLERDVKRSVDYLLSLQTDSGNFPCALDELIEPTKGITIRSEEDELVHWCHGAPGVIWLMARAYLIWKEDKYLDCCIKCGELVWNKGLLRKGPGICHGVAGNALVFLVLYRLTGKPKYLHRANQFQEFLFTDEFRLRSRTPDSPYSMFEGWAGTICFLTDLLQPEKSHFPLSFDPFDDISQLYKEVEPRI</sequence>
<keyword evidence="3" id="KW-0862">Zinc</keyword>
<dbReference type="EnsemblMetazoa" id="tetur33g00200.1">
    <property type="protein sequence ID" value="tetur33g00200.1"/>
    <property type="gene ID" value="tetur33g00200"/>
</dbReference>
<dbReference type="OrthoDB" id="10257263at2759"/>
<gene>
    <name evidence="4" type="primary">107369628</name>
</gene>
<dbReference type="HOGENOM" id="CLU_036244_0_1_1"/>
<dbReference type="PRINTS" id="PR01950">
    <property type="entry name" value="LANCSUPER"/>
</dbReference>
<evidence type="ECO:0000256" key="2">
    <source>
        <dbReference type="ARBA" id="ARBA00069999"/>
    </source>
</evidence>
<keyword evidence="3" id="KW-0479">Metal-binding</keyword>
<dbReference type="InterPro" id="IPR012341">
    <property type="entry name" value="6hp_glycosidase-like_sf"/>
</dbReference>
<dbReference type="SUPFAM" id="SSF158745">
    <property type="entry name" value="LanC-like"/>
    <property type="match status" value="1"/>
</dbReference>
<dbReference type="AlphaFoldDB" id="T1L2A3"/>
<organism evidence="4 5">
    <name type="scientific">Tetranychus urticae</name>
    <name type="common">Two-spotted spider mite</name>
    <dbReference type="NCBI Taxonomy" id="32264"/>
    <lineage>
        <taxon>Eukaryota</taxon>
        <taxon>Metazoa</taxon>
        <taxon>Ecdysozoa</taxon>
        <taxon>Arthropoda</taxon>
        <taxon>Chelicerata</taxon>
        <taxon>Arachnida</taxon>
        <taxon>Acari</taxon>
        <taxon>Acariformes</taxon>
        <taxon>Trombidiformes</taxon>
        <taxon>Prostigmata</taxon>
        <taxon>Eleutherengona</taxon>
        <taxon>Raphignathae</taxon>
        <taxon>Tetranychoidea</taxon>
        <taxon>Tetranychidae</taxon>
        <taxon>Tetranychus</taxon>
    </lineage>
</organism>
<evidence type="ECO:0000313" key="5">
    <source>
        <dbReference type="Proteomes" id="UP000015104"/>
    </source>
</evidence>
<dbReference type="Gene3D" id="1.50.10.10">
    <property type="match status" value="1"/>
</dbReference>
<feature type="binding site" evidence="3">
    <location>
        <position position="460"/>
    </location>
    <ligand>
        <name>Zn(2+)</name>
        <dbReference type="ChEBI" id="CHEBI:29105"/>
    </ligand>
</feature>
<accession>T1L2A3</accession>
<dbReference type="OMA" id="YQEGCGE"/>
<dbReference type="FunFam" id="1.50.10.10:FF:000012">
    <property type="entry name" value="LanC-like protein 3"/>
    <property type="match status" value="1"/>
</dbReference>
<dbReference type="KEGG" id="tut:107369628"/>
<feature type="binding site" evidence="3">
    <location>
        <position position="414"/>
    </location>
    <ligand>
        <name>Zn(2+)</name>
        <dbReference type="ChEBI" id="CHEBI:29105"/>
    </ligand>
</feature>
<protein>
    <recommendedName>
        <fullName evidence="2">LanC-like protein 3 homolog</fullName>
    </recommendedName>
</protein>
<dbReference type="SMART" id="SM01260">
    <property type="entry name" value="LANC_like"/>
    <property type="match status" value="1"/>
</dbReference>
<dbReference type="GO" id="GO:0005975">
    <property type="term" value="P:carbohydrate metabolic process"/>
    <property type="evidence" value="ECO:0007669"/>
    <property type="project" value="InterPro"/>
</dbReference>
<comment type="similarity">
    <text evidence="1">Belongs to the LanC-like protein family.</text>
</comment>
<dbReference type="EMBL" id="CAEY01000944">
    <property type="status" value="NOT_ANNOTATED_CDS"/>
    <property type="molecule type" value="Genomic_DNA"/>
</dbReference>
<feature type="binding site" evidence="3">
    <location>
        <position position="461"/>
    </location>
    <ligand>
        <name>Zn(2+)</name>
        <dbReference type="ChEBI" id="CHEBI:29105"/>
    </ligand>
</feature>
<dbReference type="Pfam" id="PF05147">
    <property type="entry name" value="LANC_like"/>
    <property type="match status" value="1"/>
</dbReference>
<dbReference type="Proteomes" id="UP000015104">
    <property type="component" value="Unassembled WGS sequence"/>
</dbReference>
<evidence type="ECO:0000313" key="4">
    <source>
        <dbReference type="EnsemblMetazoa" id="tetur33g00200.1"/>
    </source>
</evidence>
<dbReference type="GO" id="GO:0005886">
    <property type="term" value="C:plasma membrane"/>
    <property type="evidence" value="ECO:0007669"/>
    <property type="project" value="TreeGrafter"/>
</dbReference>
<dbReference type="InterPro" id="IPR007822">
    <property type="entry name" value="LANC-like"/>
</dbReference>
<evidence type="ECO:0000256" key="3">
    <source>
        <dbReference type="PIRSR" id="PIRSR607822-1"/>
    </source>
</evidence>
<proteinExistence type="inferred from homology"/>
<dbReference type="GO" id="GO:0031179">
    <property type="term" value="P:peptide modification"/>
    <property type="evidence" value="ECO:0007669"/>
    <property type="project" value="InterPro"/>
</dbReference>
<name>T1L2A3_TETUR</name>
<reference evidence="5" key="1">
    <citation type="submission" date="2011-08" db="EMBL/GenBank/DDBJ databases">
        <authorList>
            <person name="Rombauts S."/>
        </authorList>
    </citation>
    <scope>NUCLEOTIDE SEQUENCE</scope>
    <source>
        <strain evidence="5">London</strain>
    </source>
</reference>